<evidence type="ECO:0000313" key="10">
    <source>
        <dbReference type="EMBL" id="SEF71117.1"/>
    </source>
</evidence>
<dbReference type="SUPFAM" id="SSF51445">
    <property type="entry name" value="(Trans)glycosidases"/>
    <property type="match status" value="1"/>
</dbReference>
<dbReference type="EC" id="3.2.1.55" evidence="4"/>
<keyword evidence="7" id="KW-0326">Glycosidase</keyword>
<proteinExistence type="inferred from homology"/>
<evidence type="ECO:0000256" key="2">
    <source>
        <dbReference type="ARBA" id="ARBA00007186"/>
    </source>
</evidence>
<evidence type="ECO:0000256" key="3">
    <source>
        <dbReference type="ARBA" id="ARBA00011165"/>
    </source>
</evidence>
<evidence type="ECO:0000256" key="8">
    <source>
        <dbReference type="SAM" id="SignalP"/>
    </source>
</evidence>
<comment type="catalytic activity">
    <reaction evidence="1">
        <text>Hydrolysis of terminal non-reducing alpha-L-arabinofuranoside residues in alpha-L-arabinosides.</text>
        <dbReference type="EC" id="3.2.1.55"/>
    </reaction>
</comment>
<dbReference type="InterPro" id="IPR013780">
    <property type="entry name" value="Glyco_hydro_b"/>
</dbReference>
<dbReference type="GO" id="GO:0046556">
    <property type="term" value="F:alpha-L-arabinofuranosidase activity"/>
    <property type="evidence" value="ECO:0007669"/>
    <property type="project" value="UniProtKB-EC"/>
</dbReference>
<evidence type="ECO:0000256" key="4">
    <source>
        <dbReference type="ARBA" id="ARBA00012670"/>
    </source>
</evidence>
<sequence>MKRILFTATIALAVATGAMAANRSATSGDASQAKNVKATVHADQAGAKINREIYGQFSEHLGSCIYGGLWVGEGSQIPNINGYRKDVFEALKALKIPVLRWPGGCFADDYHWMDGIGPKDQRPSLRNNNWGGTIEDNSFGTHEFLNLCEMLDCEPYISGNVGSGTVKEMAQWVEYMTSDGDTPMARLRRQNGRDKAWHVKYFGIGNEAWGCGGNMRPEYYSNEYRKFNTYLRDQGKNRLYRIASGASDYDYNWTTVLMDNIGHQMQGISLHYYTCTGWNGPKGSATNFDTDQYYWALGKCLEIEEVIKKHKAIMDEKDPKNTIGLLVDEWGTWWDEEPGTIPGHLYQQNALRDAFVASLSLNVFHKYTDRVKMANIAQVVNVLQSMILTDQEGTGHMVLTPTYHVFEMYTPFQEATYLPVDLESETIQCSKEYFKEKAKTADNTTRPCPVLSASAAKTKDGSVVLAITNVSLDKDQTIDFNFAGFNAKTVSGRILTSKNVADYNDFQHPDVVSPKEYKDAKLKKGTLTVKVPAKSLVVLNIK</sequence>
<dbReference type="Proteomes" id="UP000236735">
    <property type="component" value="Unassembled WGS sequence"/>
</dbReference>
<name>A0A1H5UA26_XYLRU</name>
<comment type="similarity">
    <text evidence="2">Belongs to the glycosyl hydrolase 51 family.</text>
</comment>
<dbReference type="RefSeq" id="WP_036912793.1">
    <property type="nucleotide sequence ID" value="NZ_FNUV01000003.1"/>
</dbReference>
<dbReference type="Gene3D" id="3.20.20.80">
    <property type="entry name" value="Glycosidases"/>
    <property type="match status" value="1"/>
</dbReference>
<dbReference type="GO" id="GO:0046373">
    <property type="term" value="P:L-arabinose metabolic process"/>
    <property type="evidence" value="ECO:0007669"/>
    <property type="project" value="InterPro"/>
</dbReference>
<evidence type="ECO:0000256" key="1">
    <source>
        <dbReference type="ARBA" id="ARBA00001462"/>
    </source>
</evidence>
<dbReference type="Pfam" id="PF22848">
    <property type="entry name" value="ASD1_dom"/>
    <property type="match status" value="1"/>
</dbReference>
<evidence type="ECO:0000313" key="11">
    <source>
        <dbReference type="Proteomes" id="UP000236735"/>
    </source>
</evidence>
<dbReference type="InterPro" id="IPR017853">
    <property type="entry name" value="GH"/>
</dbReference>
<feature type="domain" description="Alpha-L-arabinofuranosidase C-terminal" evidence="9">
    <location>
        <begin position="328"/>
        <end position="535"/>
    </location>
</feature>
<dbReference type="InterPro" id="IPR055235">
    <property type="entry name" value="ASD1_cat"/>
</dbReference>
<accession>A0A1H5UA26</accession>
<keyword evidence="6" id="KW-0119">Carbohydrate metabolism</keyword>
<dbReference type="AlphaFoldDB" id="A0A1H5UA26"/>
<reference evidence="10 11" key="1">
    <citation type="submission" date="2016-10" db="EMBL/GenBank/DDBJ databases">
        <authorList>
            <person name="de Groot N.N."/>
        </authorList>
    </citation>
    <scope>NUCLEOTIDE SEQUENCE [LARGE SCALE GENOMIC DNA]</scope>
    <source>
        <strain evidence="10 11">AR32</strain>
    </source>
</reference>
<dbReference type="PANTHER" id="PTHR43576:SF2">
    <property type="entry name" value="INTRACELLULAR EXO-ALPHA-L-ARABINOFURANOSIDASE 2"/>
    <property type="match status" value="1"/>
</dbReference>
<dbReference type="Gene3D" id="2.60.40.1180">
    <property type="entry name" value="Golgi alpha-mannosidase II"/>
    <property type="match status" value="1"/>
</dbReference>
<organism evidence="10 11">
    <name type="scientific">Xylanibacter ruminicola</name>
    <name type="common">Prevotella ruminicola</name>
    <dbReference type="NCBI Taxonomy" id="839"/>
    <lineage>
        <taxon>Bacteria</taxon>
        <taxon>Pseudomonadati</taxon>
        <taxon>Bacteroidota</taxon>
        <taxon>Bacteroidia</taxon>
        <taxon>Bacteroidales</taxon>
        <taxon>Prevotellaceae</taxon>
        <taxon>Xylanibacter</taxon>
    </lineage>
</organism>
<comment type="subunit">
    <text evidence="3">Homohexamer; trimer of dimers.</text>
</comment>
<dbReference type="EMBL" id="FNUV01000003">
    <property type="protein sequence ID" value="SEF71117.1"/>
    <property type="molecule type" value="Genomic_DNA"/>
</dbReference>
<gene>
    <name evidence="10" type="ORF">SAMN05216354_1298</name>
</gene>
<dbReference type="SUPFAM" id="SSF51011">
    <property type="entry name" value="Glycosyl hydrolase domain"/>
    <property type="match status" value="1"/>
</dbReference>
<evidence type="ECO:0000256" key="6">
    <source>
        <dbReference type="ARBA" id="ARBA00023277"/>
    </source>
</evidence>
<dbReference type="GO" id="GO:0000272">
    <property type="term" value="P:polysaccharide catabolic process"/>
    <property type="evidence" value="ECO:0007669"/>
    <property type="project" value="TreeGrafter"/>
</dbReference>
<keyword evidence="8" id="KW-0732">Signal</keyword>
<evidence type="ECO:0000256" key="5">
    <source>
        <dbReference type="ARBA" id="ARBA00022801"/>
    </source>
</evidence>
<dbReference type="PANTHER" id="PTHR43576">
    <property type="entry name" value="ALPHA-L-ARABINOFURANOSIDASE C-RELATED"/>
    <property type="match status" value="1"/>
</dbReference>
<feature type="signal peptide" evidence="8">
    <location>
        <begin position="1"/>
        <end position="20"/>
    </location>
</feature>
<keyword evidence="5" id="KW-0378">Hydrolase</keyword>
<evidence type="ECO:0000256" key="7">
    <source>
        <dbReference type="ARBA" id="ARBA00023295"/>
    </source>
</evidence>
<feature type="chain" id="PRO_5009285903" description="non-reducing end alpha-L-arabinofuranosidase" evidence="8">
    <location>
        <begin position="21"/>
        <end position="542"/>
    </location>
</feature>
<dbReference type="Pfam" id="PF06964">
    <property type="entry name" value="Alpha-L-AF_C"/>
    <property type="match status" value="1"/>
</dbReference>
<evidence type="ECO:0000259" key="9">
    <source>
        <dbReference type="SMART" id="SM00813"/>
    </source>
</evidence>
<protein>
    <recommendedName>
        <fullName evidence="4">non-reducing end alpha-L-arabinofuranosidase</fullName>
        <ecNumber evidence="4">3.2.1.55</ecNumber>
    </recommendedName>
</protein>
<dbReference type="SMART" id="SM00813">
    <property type="entry name" value="Alpha-L-AF_C"/>
    <property type="match status" value="1"/>
</dbReference>
<dbReference type="InterPro" id="IPR010720">
    <property type="entry name" value="Alpha-L-AF_C"/>
</dbReference>